<dbReference type="Pfam" id="PF07690">
    <property type="entry name" value="MFS_1"/>
    <property type="match status" value="1"/>
</dbReference>
<evidence type="ECO:0000313" key="9">
    <source>
        <dbReference type="EMBL" id="KAK0725922.1"/>
    </source>
</evidence>
<evidence type="ECO:0000256" key="6">
    <source>
        <dbReference type="SAM" id="MobiDB-lite"/>
    </source>
</evidence>
<evidence type="ECO:0000259" key="8">
    <source>
        <dbReference type="PROSITE" id="PS50850"/>
    </source>
</evidence>
<keyword evidence="5 7" id="KW-0472">Membrane</keyword>
<dbReference type="InterPro" id="IPR001958">
    <property type="entry name" value="Tet-R_TetA/multi-R_MdtG-like"/>
</dbReference>
<keyword evidence="10" id="KW-1185">Reference proteome</keyword>
<evidence type="ECO:0000256" key="1">
    <source>
        <dbReference type="ARBA" id="ARBA00004141"/>
    </source>
</evidence>
<feature type="domain" description="Major facilitator superfamily (MFS) profile" evidence="8">
    <location>
        <begin position="176"/>
        <end position="675"/>
    </location>
</feature>
<reference evidence="9" key="1">
    <citation type="submission" date="2023-06" db="EMBL/GenBank/DDBJ databases">
        <title>Genome-scale phylogeny and comparative genomics of the fungal order Sordariales.</title>
        <authorList>
            <consortium name="Lawrence Berkeley National Laboratory"/>
            <person name="Hensen N."/>
            <person name="Bonometti L."/>
            <person name="Westerberg I."/>
            <person name="Brannstrom I.O."/>
            <person name="Guillou S."/>
            <person name="Cros-Aarteil S."/>
            <person name="Calhoun S."/>
            <person name="Haridas S."/>
            <person name="Kuo A."/>
            <person name="Mondo S."/>
            <person name="Pangilinan J."/>
            <person name="Riley R."/>
            <person name="Labutti K."/>
            <person name="Andreopoulos B."/>
            <person name="Lipzen A."/>
            <person name="Chen C."/>
            <person name="Yanf M."/>
            <person name="Daum C."/>
            <person name="Ng V."/>
            <person name="Clum A."/>
            <person name="Steindorff A."/>
            <person name="Ohm R."/>
            <person name="Martin F."/>
            <person name="Silar P."/>
            <person name="Natvig D."/>
            <person name="Lalanne C."/>
            <person name="Gautier V."/>
            <person name="Ament-Velasquez S.L."/>
            <person name="Kruys A."/>
            <person name="Hutchinson M.I."/>
            <person name="Powell A.J."/>
            <person name="Barry K."/>
            <person name="Miller A.N."/>
            <person name="Grigoriev I.V."/>
            <person name="Debuchy R."/>
            <person name="Gladieux P."/>
            <person name="Thoren M.H."/>
            <person name="Johannesson H."/>
        </authorList>
    </citation>
    <scope>NUCLEOTIDE SEQUENCE</scope>
    <source>
        <strain evidence="9">SMH4607-1</strain>
    </source>
</reference>
<dbReference type="PANTHER" id="PTHR23504">
    <property type="entry name" value="MAJOR FACILITATOR SUPERFAMILY DOMAIN-CONTAINING PROTEIN 10"/>
    <property type="match status" value="1"/>
</dbReference>
<comment type="caution">
    <text evidence="9">The sequence shown here is derived from an EMBL/GenBank/DDBJ whole genome shotgun (WGS) entry which is preliminary data.</text>
</comment>
<organism evidence="9 10">
    <name type="scientific">Lasiosphaeris hirsuta</name>
    <dbReference type="NCBI Taxonomy" id="260670"/>
    <lineage>
        <taxon>Eukaryota</taxon>
        <taxon>Fungi</taxon>
        <taxon>Dikarya</taxon>
        <taxon>Ascomycota</taxon>
        <taxon>Pezizomycotina</taxon>
        <taxon>Sordariomycetes</taxon>
        <taxon>Sordariomycetidae</taxon>
        <taxon>Sordariales</taxon>
        <taxon>Lasiosphaeriaceae</taxon>
        <taxon>Lasiosphaeris</taxon>
    </lineage>
</organism>
<dbReference type="AlphaFoldDB" id="A0AA40B1F3"/>
<dbReference type="SUPFAM" id="SSF103473">
    <property type="entry name" value="MFS general substrate transporter"/>
    <property type="match status" value="1"/>
</dbReference>
<feature type="transmembrane region" description="Helical" evidence="7">
    <location>
        <begin position="247"/>
        <end position="263"/>
    </location>
</feature>
<feature type="transmembrane region" description="Helical" evidence="7">
    <location>
        <begin position="539"/>
        <end position="559"/>
    </location>
</feature>
<feature type="compositionally biased region" description="Acidic residues" evidence="6">
    <location>
        <begin position="123"/>
        <end position="132"/>
    </location>
</feature>
<gene>
    <name evidence="9" type="ORF">B0H67DRAFT_681152</name>
</gene>
<keyword evidence="2" id="KW-0813">Transport</keyword>
<keyword evidence="4 7" id="KW-1133">Transmembrane helix</keyword>
<dbReference type="Gene3D" id="1.20.1250.20">
    <property type="entry name" value="MFS general substrate transporter like domains"/>
    <property type="match status" value="1"/>
</dbReference>
<dbReference type="GO" id="GO:0016020">
    <property type="term" value="C:membrane"/>
    <property type="evidence" value="ECO:0007669"/>
    <property type="project" value="UniProtKB-SubCell"/>
</dbReference>
<evidence type="ECO:0000256" key="7">
    <source>
        <dbReference type="SAM" id="Phobius"/>
    </source>
</evidence>
<feature type="region of interest" description="Disordered" evidence="6">
    <location>
        <begin position="400"/>
        <end position="430"/>
    </location>
</feature>
<evidence type="ECO:0000256" key="4">
    <source>
        <dbReference type="ARBA" id="ARBA00022989"/>
    </source>
</evidence>
<dbReference type="CDD" id="cd17330">
    <property type="entry name" value="MFS_SLC46_TetA_like"/>
    <property type="match status" value="1"/>
</dbReference>
<feature type="compositionally biased region" description="Acidic residues" evidence="6">
    <location>
        <begin position="421"/>
        <end position="430"/>
    </location>
</feature>
<sequence length="711" mass="75866">MVHTGLVAATATATATASTSSSPNNMSRPRRPPSAGSFHAGAPFPQLPLSPYDEPQTSLSKRRRKSSTADIRPLRRQSTHKYHTFPTPPPKTPSEQRPIQHPDAWFSRPAPPGSDGGTSSYEPSDEDDDDDVDPHTRVASYFEGRRKRRRRHSDGGGDDEEASSQLSSSTPLPWKQLGLLALLSLAEQTALNSIGPYLPTMVASFDEIPAGEEGLYVGLLASAFALAQLATNLLWGWLSDRVGRKPVMLLGTGLLMVCFVFFGFCRNYLQLICVHVAMGLLNGNAAVVPTCLGEVTDRTNQSKAFTWLPVMYSLGSITGPALGGLLVGTVGESTYPFLAPNILGAALLLASVVVLGVWFEETLGGADKKASGIGLGWMERLCRPCARCFGRRKKERRLSGWSARWPTSGQTAHAHTHGPDSGEDGSDEASIDESQGLLASSVEGAETGDSKLTDEQKSAFRQLANHTTLTVLITYLVFQLANVSFNSLYPIFASAPAPTGRELGPGTIGLSLSFAGLATILFQVFLFRPLKARMGNLGTYRYSLLGIAISMALMPWIGYESEQQPWLGLGTGKVWLYGELGFILVVKNICAVGGLSSVMLLITNSAPSHETLGTLNGIAQTLSAAGRSVGPFLSGGLFTLSTRVRPKGEVLAWGLFAGIALLGFLGTLLIRGAGLESADWMGDDGDEDESDGSANEEPTTAEPTGSTEPRY</sequence>
<evidence type="ECO:0000256" key="3">
    <source>
        <dbReference type="ARBA" id="ARBA00022692"/>
    </source>
</evidence>
<proteinExistence type="predicted"/>
<feature type="compositionally biased region" description="Polar residues" evidence="6">
    <location>
        <begin position="696"/>
        <end position="711"/>
    </location>
</feature>
<dbReference type="PRINTS" id="PR01035">
    <property type="entry name" value="TCRTETA"/>
</dbReference>
<feature type="compositionally biased region" description="Low complexity" evidence="6">
    <location>
        <begin position="8"/>
        <end position="22"/>
    </location>
</feature>
<feature type="transmembrane region" description="Helical" evidence="7">
    <location>
        <begin position="508"/>
        <end position="527"/>
    </location>
</feature>
<protein>
    <submittedName>
        <fullName evidence="9">Major facilitator superfamily domain-containing protein</fullName>
    </submittedName>
</protein>
<dbReference type="PANTHER" id="PTHR23504:SF39">
    <property type="entry name" value="TRANSPORTER, PUTATIVE (AFU_ORTHOLOGUE AFUA_6G03860)-RELATED"/>
    <property type="match status" value="1"/>
</dbReference>
<feature type="compositionally biased region" description="Basic residues" evidence="6">
    <location>
        <begin position="74"/>
        <end position="83"/>
    </location>
</feature>
<dbReference type="GO" id="GO:0022857">
    <property type="term" value="F:transmembrane transporter activity"/>
    <property type="evidence" value="ECO:0007669"/>
    <property type="project" value="InterPro"/>
</dbReference>
<keyword evidence="3 7" id="KW-0812">Transmembrane</keyword>
<dbReference type="InterPro" id="IPR011701">
    <property type="entry name" value="MFS"/>
</dbReference>
<evidence type="ECO:0000313" key="10">
    <source>
        <dbReference type="Proteomes" id="UP001172102"/>
    </source>
</evidence>
<feature type="transmembrane region" description="Helical" evidence="7">
    <location>
        <begin position="338"/>
        <end position="359"/>
    </location>
</feature>
<feature type="compositionally biased region" description="Acidic residues" evidence="6">
    <location>
        <begin position="681"/>
        <end position="691"/>
    </location>
</feature>
<feature type="transmembrane region" description="Helical" evidence="7">
    <location>
        <begin position="650"/>
        <end position="670"/>
    </location>
</feature>
<feature type="region of interest" description="Disordered" evidence="6">
    <location>
        <begin position="680"/>
        <end position="711"/>
    </location>
</feature>
<feature type="transmembrane region" description="Helical" evidence="7">
    <location>
        <begin position="214"/>
        <end position="235"/>
    </location>
</feature>
<dbReference type="InterPro" id="IPR020846">
    <property type="entry name" value="MFS_dom"/>
</dbReference>
<feature type="region of interest" description="Disordered" evidence="6">
    <location>
        <begin position="1"/>
        <end position="169"/>
    </location>
</feature>
<comment type="subcellular location">
    <subcellularLocation>
        <location evidence="1">Membrane</location>
        <topology evidence="1">Multi-pass membrane protein</topology>
    </subcellularLocation>
</comment>
<evidence type="ECO:0000256" key="2">
    <source>
        <dbReference type="ARBA" id="ARBA00022448"/>
    </source>
</evidence>
<dbReference type="EMBL" id="JAUKUA010000002">
    <property type="protein sequence ID" value="KAK0725922.1"/>
    <property type="molecule type" value="Genomic_DNA"/>
</dbReference>
<name>A0AA40B1F3_9PEZI</name>
<evidence type="ECO:0000256" key="5">
    <source>
        <dbReference type="ARBA" id="ARBA00023136"/>
    </source>
</evidence>
<dbReference type="Proteomes" id="UP001172102">
    <property type="component" value="Unassembled WGS sequence"/>
</dbReference>
<dbReference type="PROSITE" id="PS50850">
    <property type="entry name" value="MFS"/>
    <property type="match status" value="1"/>
</dbReference>
<feature type="transmembrane region" description="Helical" evidence="7">
    <location>
        <begin position="467"/>
        <end position="488"/>
    </location>
</feature>
<dbReference type="InterPro" id="IPR036259">
    <property type="entry name" value="MFS_trans_sf"/>
</dbReference>
<feature type="transmembrane region" description="Helical" evidence="7">
    <location>
        <begin position="579"/>
        <end position="602"/>
    </location>
</feature>
<feature type="transmembrane region" description="Helical" evidence="7">
    <location>
        <begin position="304"/>
        <end position="326"/>
    </location>
</feature>
<accession>A0AA40B1F3</accession>